<dbReference type="InterPro" id="IPR037171">
    <property type="entry name" value="NagB/RpiA_transferase-like"/>
</dbReference>
<evidence type="ECO:0000256" key="5">
    <source>
        <dbReference type="ARBA" id="ARBA00038966"/>
    </source>
</evidence>
<dbReference type="Proteomes" id="UP000799772">
    <property type="component" value="Unassembled WGS sequence"/>
</dbReference>
<dbReference type="SUPFAM" id="SSF100950">
    <property type="entry name" value="NagB/RpiA/CoA transferase-like"/>
    <property type="match status" value="1"/>
</dbReference>
<evidence type="ECO:0000256" key="1">
    <source>
        <dbReference type="ARBA" id="ARBA00010638"/>
    </source>
</evidence>
<proteinExistence type="inferred from homology"/>
<evidence type="ECO:0000313" key="7">
    <source>
        <dbReference type="EMBL" id="KAF2094328.1"/>
    </source>
</evidence>
<dbReference type="GO" id="GO:0035999">
    <property type="term" value="P:tetrahydrofolate interconversion"/>
    <property type="evidence" value="ECO:0007669"/>
    <property type="project" value="TreeGrafter"/>
</dbReference>
<dbReference type="Gene3D" id="3.40.50.10420">
    <property type="entry name" value="NagB/RpiA/CoA transferase-like"/>
    <property type="match status" value="1"/>
</dbReference>
<dbReference type="GO" id="GO:0009396">
    <property type="term" value="P:folic acid-containing compound biosynthetic process"/>
    <property type="evidence" value="ECO:0007669"/>
    <property type="project" value="TreeGrafter"/>
</dbReference>
<dbReference type="GO" id="GO:0005524">
    <property type="term" value="F:ATP binding"/>
    <property type="evidence" value="ECO:0007669"/>
    <property type="project" value="UniProtKB-KW"/>
</dbReference>
<gene>
    <name evidence="7" type="ORF">NA57DRAFT_46927</name>
</gene>
<keyword evidence="3 6" id="KW-0067">ATP-binding</keyword>
<dbReference type="AlphaFoldDB" id="A0A9P4I7H6"/>
<dbReference type="OrthoDB" id="2015992at2759"/>
<feature type="binding site" evidence="6">
    <location>
        <position position="54"/>
    </location>
    <ligand>
        <name>substrate</name>
    </ligand>
</feature>
<dbReference type="GO" id="GO:0030272">
    <property type="term" value="F:5-formyltetrahydrofolate cyclo-ligase activity"/>
    <property type="evidence" value="ECO:0007669"/>
    <property type="project" value="UniProtKB-EC"/>
</dbReference>
<sequence>MATMQAAKKQLRKLIKDRLCDVSLDSSKNQTSKALETLFTMPQYQNAQRISVYLSMPSGEISTAGIVHDALKNGKEVFVPYTYKISHLADGPGSVMDMVKLDDLRDYEELRPDKWGIPTPTESSIANRINSFGSVGKSVGHDASSAPGQGGLDLIVMPGMAFDMNMNRLGHGRGFYDFFLERLQRHTDTKKGRMPLLGSNALKWSEQLLEESSVPTDSTDWKLDALITGDGQLLTASHSRIA</sequence>
<comment type="caution">
    <text evidence="7">The sequence shown here is derived from an EMBL/GenBank/DDBJ whole genome shotgun (WGS) entry which is preliminary data.</text>
</comment>
<comment type="catalytic activity">
    <reaction evidence="4">
        <text>(6S)-5-formyl-5,6,7,8-tetrahydrofolate + ATP = (6R)-5,10-methenyltetrahydrofolate + ADP + phosphate</text>
        <dbReference type="Rhea" id="RHEA:10488"/>
        <dbReference type="ChEBI" id="CHEBI:30616"/>
        <dbReference type="ChEBI" id="CHEBI:43474"/>
        <dbReference type="ChEBI" id="CHEBI:57455"/>
        <dbReference type="ChEBI" id="CHEBI:57457"/>
        <dbReference type="ChEBI" id="CHEBI:456216"/>
        <dbReference type="EC" id="6.3.3.2"/>
    </reaction>
</comment>
<dbReference type="Pfam" id="PF01812">
    <property type="entry name" value="5-FTHF_cyc-lig"/>
    <property type="match status" value="1"/>
</dbReference>
<dbReference type="InterPro" id="IPR024185">
    <property type="entry name" value="FTHF_cligase-like_sf"/>
</dbReference>
<evidence type="ECO:0000256" key="4">
    <source>
        <dbReference type="ARBA" id="ARBA00036539"/>
    </source>
</evidence>
<evidence type="ECO:0000256" key="6">
    <source>
        <dbReference type="PIRSR" id="PIRSR006806-1"/>
    </source>
</evidence>
<keyword evidence="8" id="KW-1185">Reference proteome</keyword>
<evidence type="ECO:0000256" key="3">
    <source>
        <dbReference type="ARBA" id="ARBA00022840"/>
    </source>
</evidence>
<dbReference type="GO" id="GO:0005739">
    <property type="term" value="C:mitochondrion"/>
    <property type="evidence" value="ECO:0007669"/>
    <property type="project" value="TreeGrafter"/>
</dbReference>
<reference evidence="7" key="1">
    <citation type="journal article" date="2020" name="Stud. Mycol.">
        <title>101 Dothideomycetes genomes: a test case for predicting lifestyles and emergence of pathogens.</title>
        <authorList>
            <person name="Haridas S."/>
            <person name="Albert R."/>
            <person name="Binder M."/>
            <person name="Bloem J."/>
            <person name="Labutti K."/>
            <person name="Salamov A."/>
            <person name="Andreopoulos B."/>
            <person name="Baker S."/>
            <person name="Barry K."/>
            <person name="Bills G."/>
            <person name="Bluhm B."/>
            <person name="Cannon C."/>
            <person name="Castanera R."/>
            <person name="Culley D."/>
            <person name="Daum C."/>
            <person name="Ezra D."/>
            <person name="Gonzalez J."/>
            <person name="Henrissat B."/>
            <person name="Kuo A."/>
            <person name="Liang C."/>
            <person name="Lipzen A."/>
            <person name="Lutzoni F."/>
            <person name="Magnuson J."/>
            <person name="Mondo S."/>
            <person name="Nolan M."/>
            <person name="Ohm R."/>
            <person name="Pangilinan J."/>
            <person name="Park H.-J."/>
            <person name="Ramirez L."/>
            <person name="Alfaro M."/>
            <person name="Sun H."/>
            <person name="Tritt A."/>
            <person name="Yoshinaga Y."/>
            <person name="Zwiers L.-H."/>
            <person name="Turgeon B."/>
            <person name="Goodwin S."/>
            <person name="Spatafora J."/>
            <person name="Crous P."/>
            <person name="Grigoriev I."/>
        </authorList>
    </citation>
    <scope>NUCLEOTIDE SEQUENCE</scope>
    <source>
        <strain evidence="7">CBS 133067</strain>
    </source>
</reference>
<evidence type="ECO:0000313" key="8">
    <source>
        <dbReference type="Proteomes" id="UP000799772"/>
    </source>
</evidence>
<dbReference type="EC" id="6.3.3.2" evidence="5"/>
<name>A0A9P4I7H6_9PEZI</name>
<dbReference type="EMBL" id="ML978135">
    <property type="protein sequence ID" value="KAF2094328.1"/>
    <property type="molecule type" value="Genomic_DNA"/>
</dbReference>
<feature type="binding site" evidence="6">
    <location>
        <begin position="8"/>
        <end position="12"/>
    </location>
    <ligand>
        <name>ATP</name>
        <dbReference type="ChEBI" id="CHEBI:30616"/>
    </ligand>
</feature>
<dbReference type="PANTHER" id="PTHR23407">
    <property type="entry name" value="ATPASE INHIBITOR/5-FORMYLTETRAHYDROFOLATE CYCLO-LIGASE"/>
    <property type="match status" value="1"/>
</dbReference>
<organism evidence="7 8">
    <name type="scientific">Rhizodiscina lignyota</name>
    <dbReference type="NCBI Taxonomy" id="1504668"/>
    <lineage>
        <taxon>Eukaryota</taxon>
        <taxon>Fungi</taxon>
        <taxon>Dikarya</taxon>
        <taxon>Ascomycota</taxon>
        <taxon>Pezizomycotina</taxon>
        <taxon>Dothideomycetes</taxon>
        <taxon>Pleosporomycetidae</taxon>
        <taxon>Aulographales</taxon>
        <taxon>Rhizodiscinaceae</taxon>
        <taxon>Rhizodiscina</taxon>
    </lineage>
</organism>
<keyword evidence="2 6" id="KW-0547">Nucleotide-binding</keyword>
<dbReference type="PIRSF" id="PIRSF006806">
    <property type="entry name" value="FTHF_cligase"/>
    <property type="match status" value="1"/>
</dbReference>
<comment type="similarity">
    <text evidence="1">Belongs to the 5-formyltetrahydrofolate cyclo-ligase family.</text>
</comment>
<feature type="binding site" evidence="6">
    <location>
        <begin position="168"/>
        <end position="176"/>
    </location>
    <ligand>
        <name>ATP</name>
        <dbReference type="ChEBI" id="CHEBI:30616"/>
    </ligand>
</feature>
<dbReference type="InterPro" id="IPR002698">
    <property type="entry name" value="FTHF_cligase"/>
</dbReference>
<evidence type="ECO:0000256" key="2">
    <source>
        <dbReference type="ARBA" id="ARBA00022741"/>
    </source>
</evidence>
<dbReference type="PANTHER" id="PTHR23407:SF1">
    <property type="entry name" value="5-FORMYLTETRAHYDROFOLATE CYCLO-LIGASE"/>
    <property type="match status" value="1"/>
</dbReference>
<feature type="binding site" evidence="6">
    <location>
        <position position="60"/>
    </location>
    <ligand>
        <name>substrate</name>
    </ligand>
</feature>
<accession>A0A9P4I7H6</accession>
<protein>
    <recommendedName>
        <fullName evidence="5">5-formyltetrahydrofolate cyclo-ligase</fullName>
        <ecNumber evidence="5">6.3.3.2</ecNumber>
    </recommendedName>
</protein>